<dbReference type="InParanoid" id="A0A0C3GNB5"/>
<feature type="chain" id="PRO_5002177780" description="Peptidase A1 domain-containing protein" evidence="1">
    <location>
        <begin position="27"/>
        <end position="273"/>
    </location>
</feature>
<name>A0A0C3GNB5_PILCF</name>
<gene>
    <name evidence="2" type="ORF">PILCRDRAFT_83369</name>
</gene>
<evidence type="ECO:0000256" key="1">
    <source>
        <dbReference type="SAM" id="SignalP"/>
    </source>
</evidence>
<accession>A0A0C3GNB5</accession>
<organism evidence="2 3">
    <name type="scientific">Piloderma croceum (strain F 1598)</name>
    <dbReference type="NCBI Taxonomy" id="765440"/>
    <lineage>
        <taxon>Eukaryota</taxon>
        <taxon>Fungi</taxon>
        <taxon>Dikarya</taxon>
        <taxon>Basidiomycota</taxon>
        <taxon>Agaricomycotina</taxon>
        <taxon>Agaricomycetes</taxon>
        <taxon>Agaricomycetidae</taxon>
        <taxon>Atheliales</taxon>
        <taxon>Atheliaceae</taxon>
        <taxon>Piloderma</taxon>
    </lineage>
</organism>
<proteinExistence type="predicted"/>
<dbReference type="EMBL" id="KN832970">
    <property type="protein sequence ID" value="KIM92026.1"/>
    <property type="molecule type" value="Genomic_DNA"/>
</dbReference>
<protein>
    <recommendedName>
        <fullName evidence="4">Peptidase A1 domain-containing protein</fullName>
    </recommendedName>
</protein>
<keyword evidence="3" id="KW-1185">Reference proteome</keyword>
<sequence length="273" mass="30786">MRILLFFIIHRRRIQLLFLLPLGTRGRPPDPQTSRPSFFHLYRPWLDSDITAAGKLVIKNYAVETNSIPTQFCTRFYLASTTTSLMKVTVPMAKSALYQINPLIAAPTNAKNIVFFSPFFQTATFDMYGNTVFQGLGQLRFQGKNTAFVNIANIETEVIIGAQRYKAINANPTDFGFTNLGPCLHIKPGKQSGSAYVQSYQCNPDRFSAHIPRLLFMDNSWRMLYAQYPSLLDGEKAFALILVPCSAAPQETTRAKKIILARRQFLGFAVSRP</sequence>
<evidence type="ECO:0008006" key="4">
    <source>
        <dbReference type="Google" id="ProtNLM"/>
    </source>
</evidence>
<dbReference type="HOGENOM" id="CLU_1019804_0_0_1"/>
<reference evidence="2 3" key="1">
    <citation type="submission" date="2014-04" db="EMBL/GenBank/DDBJ databases">
        <authorList>
            <consortium name="DOE Joint Genome Institute"/>
            <person name="Kuo A."/>
            <person name="Tarkka M."/>
            <person name="Buscot F."/>
            <person name="Kohler A."/>
            <person name="Nagy L.G."/>
            <person name="Floudas D."/>
            <person name="Copeland A."/>
            <person name="Barry K.W."/>
            <person name="Cichocki N."/>
            <person name="Veneault-Fourrey C."/>
            <person name="LaButti K."/>
            <person name="Lindquist E.A."/>
            <person name="Lipzen A."/>
            <person name="Lundell T."/>
            <person name="Morin E."/>
            <person name="Murat C."/>
            <person name="Sun H."/>
            <person name="Tunlid A."/>
            <person name="Henrissat B."/>
            <person name="Grigoriev I.V."/>
            <person name="Hibbett D.S."/>
            <person name="Martin F."/>
            <person name="Nordberg H.P."/>
            <person name="Cantor M.N."/>
            <person name="Hua S.X."/>
        </authorList>
    </citation>
    <scope>NUCLEOTIDE SEQUENCE [LARGE SCALE GENOMIC DNA]</scope>
    <source>
        <strain evidence="2 3">F 1598</strain>
    </source>
</reference>
<feature type="signal peptide" evidence="1">
    <location>
        <begin position="1"/>
        <end position="26"/>
    </location>
</feature>
<dbReference type="AlphaFoldDB" id="A0A0C3GNB5"/>
<dbReference type="Proteomes" id="UP000054166">
    <property type="component" value="Unassembled WGS sequence"/>
</dbReference>
<reference evidence="3" key="2">
    <citation type="submission" date="2015-01" db="EMBL/GenBank/DDBJ databases">
        <title>Evolutionary Origins and Diversification of the Mycorrhizal Mutualists.</title>
        <authorList>
            <consortium name="DOE Joint Genome Institute"/>
            <consortium name="Mycorrhizal Genomics Consortium"/>
            <person name="Kohler A."/>
            <person name="Kuo A."/>
            <person name="Nagy L.G."/>
            <person name="Floudas D."/>
            <person name="Copeland A."/>
            <person name="Barry K.W."/>
            <person name="Cichocki N."/>
            <person name="Veneault-Fourrey C."/>
            <person name="LaButti K."/>
            <person name="Lindquist E.A."/>
            <person name="Lipzen A."/>
            <person name="Lundell T."/>
            <person name="Morin E."/>
            <person name="Murat C."/>
            <person name="Riley R."/>
            <person name="Ohm R."/>
            <person name="Sun H."/>
            <person name="Tunlid A."/>
            <person name="Henrissat B."/>
            <person name="Grigoriev I.V."/>
            <person name="Hibbett D.S."/>
            <person name="Martin F."/>
        </authorList>
    </citation>
    <scope>NUCLEOTIDE SEQUENCE [LARGE SCALE GENOMIC DNA]</scope>
    <source>
        <strain evidence="3">F 1598</strain>
    </source>
</reference>
<keyword evidence="1" id="KW-0732">Signal</keyword>
<evidence type="ECO:0000313" key="3">
    <source>
        <dbReference type="Proteomes" id="UP000054166"/>
    </source>
</evidence>
<evidence type="ECO:0000313" key="2">
    <source>
        <dbReference type="EMBL" id="KIM92026.1"/>
    </source>
</evidence>